<evidence type="ECO:0000313" key="2">
    <source>
        <dbReference type="EMBL" id="GIH78481.1"/>
    </source>
</evidence>
<evidence type="ECO:0008006" key="4">
    <source>
        <dbReference type="Google" id="ProtNLM"/>
    </source>
</evidence>
<dbReference type="AlphaFoldDB" id="A0A8J3W849"/>
<protein>
    <recommendedName>
        <fullName evidence="4">CU044_5270 family protein</fullName>
    </recommendedName>
</protein>
<name>A0A8J3W849_9ACTN</name>
<feature type="transmembrane region" description="Helical" evidence="1">
    <location>
        <begin position="44"/>
        <end position="68"/>
    </location>
</feature>
<dbReference type="Proteomes" id="UP000616724">
    <property type="component" value="Unassembled WGS sequence"/>
</dbReference>
<dbReference type="RefSeq" id="WP_203892975.1">
    <property type="nucleotide sequence ID" value="NZ_BOOH01000039.1"/>
</dbReference>
<keyword evidence="1" id="KW-0812">Transmembrane</keyword>
<reference evidence="2 3" key="1">
    <citation type="submission" date="2021-01" db="EMBL/GenBank/DDBJ databases">
        <title>Whole genome shotgun sequence of Planobispora longispora NBRC 13918.</title>
        <authorList>
            <person name="Komaki H."/>
            <person name="Tamura T."/>
        </authorList>
    </citation>
    <scope>NUCLEOTIDE SEQUENCE [LARGE SCALE GENOMIC DNA]</scope>
    <source>
        <strain evidence="2 3">NBRC 13918</strain>
    </source>
</reference>
<comment type="caution">
    <text evidence="2">The sequence shown here is derived from an EMBL/GenBank/DDBJ whole genome shotgun (WGS) entry which is preliminary data.</text>
</comment>
<dbReference type="NCBIfam" id="NF038083">
    <property type="entry name" value="CU044_5270_fam"/>
    <property type="match status" value="1"/>
</dbReference>
<keyword evidence="1" id="KW-1133">Transmembrane helix</keyword>
<evidence type="ECO:0000256" key="1">
    <source>
        <dbReference type="SAM" id="Phobius"/>
    </source>
</evidence>
<organism evidence="2 3">
    <name type="scientific">Planobispora longispora</name>
    <dbReference type="NCBI Taxonomy" id="28887"/>
    <lineage>
        <taxon>Bacteria</taxon>
        <taxon>Bacillati</taxon>
        <taxon>Actinomycetota</taxon>
        <taxon>Actinomycetes</taxon>
        <taxon>Streptosporangiales</taxon>
        <taxon>Streptosporangiaceae</taxon>
        <taxon>Planobispora</taxon>
    </lineage>
</organism>
<keyword evidence="1" id="KW-0472">Membrane</keyword>
<dbReference type="EMBL" id="BOOH01000039">
    <property type="protein sequence ID" value="GIH78481.1"/>
    <property type="molecule type" value="Genomic_DNA"/>
</dbReference>
<keyword evidence="3" id="KW-1185">Reference proteome</keyword>
<gene>
    <name evidence="2" type="ORF">Plo01_49100</name>
</gene>
<dbReference type="InterPro" id="IPR047789">
    <property type="entry name" value="CU044_5270-like"/>
</dbReference>
<evidence type="ECO:0000313" key="3">
    <source>
        <dbReference type="Proteomes" id="UP000616724"/>
    </source>
</evidence>
<accession>A0A8J3W849</accession>
<proteinExistence type="predicted"/>
<sequence>MNDFKIIDDVMPDVPPPVVGAVAEARARVFRPHRPHRLRLRFPVWAGGVVAAAATVAVIGTAVAVPLLGDGAGDRTGDGATATATALVDSPGAEEVLDAVADRLARREEPERANWRVETELIERWPFAGDEFLVENRDREVHWAGPDGPAVVEVSRVGTEPLTAADRAAWEQAGSPRLCGSDSDCENDQVPYGRTRYIPADPGDYHLSSVRLSPQELRELPQDPVELKEEILSRWARALKDIENSDTPPGGDVPSDGDAVWWVGQRLLTEAPTTPQTRAAVLRMLSTLPDVRITDGVRDIEGRAGLALTRDTGGPYAERIVVDRATGDPLAVEGMPTVPVPQLKGLPTGSAAFSKLIRRMGWTDEAPALPEGCTPRTKKDCLR</sequence>